<dbReference type="InterPro" id="IPR037238">
    <property type="entry name" value="YbiA-like_sf"/>
</dbReference>
<name>A0ABR2JHD7_9PEZI</name>
<reference evidence="2 3" key="1">
    <citation type="journal article" date="2024" name="IMA Fungus">
        <title>Apiospora arundinis, a panoply of carbohydrate-active enzymes and secondary metabolites.</title>
        <authorList>
            <person name="Sorensen T."/>
            <person name="Petersen C."/>
            <person name="Muurmann A.T."/>
            <person name="Christiansen J.V."/>
            <person name="Brundto M.L."/>
            <person name="Overgaard C.K."/>
            <person name="Boysen A.T."/>
            <person name="Wollenberg R.D."/>
            <person name="Larsen T.O."/>
            <person name="Sorensen J.L."/>
            <person name="Nielsen K.L."/>
            <person name="Sondergaard T.E."/>
        </authorList>
    </citation>
    <scope>NUCLEOTIDE SEQUENCE [LARGE SCALE GENOMIC DNA]</scope>
    <source>
        <strain evidence="2 3">AAU 773</strain>
    </source>
</reference>
<evidence type="ECO:0000313" key="2">
    <source>
        <dbReference type="EMBL" id="KAK8876685.1"/>
    </source>
</evidence>
<keyword evidence="3" id="KW-1185">Reference proteome</keyword>
<organism evidence="2 3">
    <name type="scientific">Apiospora arundinis</name>
    <dbReference type="NCBI Taxonomy" id="335852"/>
    <lineage>
        <taxon>Eukaryota</taxon>
        <taxon>Fungi</taxon>
        <taxon>Dikarya</taxon>
        <taxon>Ascomycota</taxon>
        <taxon>Pezizomycotina</taxon>
        <taxon>Sordariomycetes</taxon>
        <taxon>Xylariomycetidae</taxon>
        <taxon>Amphisphaeriales</taxon>
        <taxon>Apiosporaceae</taxon>
        <taxon>Apiospora</taxon>
    </lineage>
</organism>
<dbReference type="Pfam" id="PF08719">
    <property type="entry name" value="NADAR"/>
    <property type="match status" value="1"/>
</dbReference>
<dbReference type="Gene3D" id="1.10.357.40">
    <property type="entry name" value="YbiA-like"/>
    <property type="match status" value="1"/>
</dbReference>
<protein>
    <submittedName>
        <fullName evidence="2">DUF1768-domain-containing protein</fullName>
    </submittedName>
</protein>
<feature type="domain" description="NADAR" evidence="1">
    <location>
        <begin position="17"/>
        <end position="77"/>
    </location>
</feature>
<dbReference type="CDD" id="cd15457">
    <property type="entry name" value="NADAR"/>
    <property type="match status" value="1"/>
</dbReference>
<proteinExistence type="predicted"/>
<gene>
    <name evidence="2" type="ORF">PGQ11_001631</name>
</gene>
<sequence length="123" mass="13719">MANSKYHDRTELGPVIYFSKKEEPYGFLSKWYPEGFEDPDFPDIYFPTAEHYMHYNKAILMGDANMAKEILDVPVTAKLRVELVSLLASNQDRMAGQVEGMMGQIGVEVGCHTGTMVAGCYGG</sequence>
<evidence type="ECO:0000313" key="3">
    <source>
        <dbReference type="Proteomes" id="UP001390339"/>
    </source>
</evidence>
<accession>A0ABR2JHD7</accession>
<dbReference type="Proteomes" id="UP001390339">
    <property type="component" value="Unassembled WGS sequence"/>
</dbReference>
<dbReference type="SUPFAM" id="SSF143990">
    <property type="entry name" value="YbiA-like"/>
    <property type="match status" value="1"/>
</dbReference>
<evidence type="ECO:0000259" key="1">
    <source>
        <dbReference type="Pfam" id="PF08719"/>
    </source>
</evidence>
<dbReference type="InterPro" id="IPR012816">
    <property type="entry name" value="NADAR"/>
</dbReference>
<comment type="caution">
    <text evidence="2">The sequence shown here is derived from an EMBL/GenBank/DDBJ whole genome shotgun (WGS) entry which is preliminary data.</text>
</comment>
<dbReference type="EMBL" id="JAPCWZ010000002">
    <property type="protein sequence ID" value="KAK8876685.1"/>
    <property type="molecule type" value="Genomic_DNA"/>
</dbReference>